<dbReference type="Gene3D" id="1.10.287.470">
    <property type="entry name" value="Helix hairpin bin"/>
    <property type="match status" value="1"/>
</dbReference>
<evidence type="ECO:0000259" key="12">
    <source>
        <dbReference type="Pfam" id="PF25967"/>
    </source>
</evidence>
<dbReference type="NCBIfam" id="TIGR01730">
    <property type="entry name" value="RND_mfp"/>
    <property type="match status" value="1"/>
</dbReference>
<feature type="domain" description="Multidrug resistance protein MdtA-like barrel-sandwich hybrid" evidence="10">
    <location>
        <begin position="83"/>
        <end position="225"/>
    </location>
</feature>
<dbReference type="GO" id="GO:0015562">
    <property type="term" value="F:efflux transmembrane transporter activity"/>
    <property type="evidence" value="ECO:0007669"/>
    <property type="project" value="TreeGrafter"/>
</dbReference>
<gene>
    <name evidence="13" type="ORF">HNQ65_000832</name>
</gene>
<dbReference type="Pfam" id="PF25876">
    <property type="entry name" value="HH_MFP_RND"/>
    <property type="match status" value="1"/>
</dbReference>
<reference evidence="13 14" key="1">
    <citation type="submission" date="2020-08" db="EMBL/GenBank/DDBJ databases">
        <title>Genomic Encyclopedia of Type Strains, Phase IV (KMG-IV): sequencing the most valuable type-strain genomes for metagenomic binning, comparative biology and taxonomic classification.</title>
        <authorList>
            <person name="Goeker M."/>
        </authorList>
    </citation>
    <scope>NUCLEOTIDE SEQUENCE [LARGE SCALE GENOMIC DNA]</scope>
    <source>
        <strain evidence="13 14">DSM 12252</strain>
    </source>
</reference>
<feature type="compositionally biased region" description="Basic and acidic residues" evidence="7">
    <location>
        <begin position="400"/>
        <end position="420"/>
    </location>
</feature>
<protein>
    <submittedName>
        <fullName evidence="13">Multidrug efflux system membrane fusion protein</fullName>
    </submittedName>
</protein>
<evidence type="ECO:0000256" key="6">
    <source>
        <dbReference type="ARBA" id="ARBA00023136"/>
    </source>
</evidence>
<evidence type="ECO:0000313" key="14">
    <source>
        <dbReference type="Proteomes" id="UP000590740"/>
    </source>
</evidence>
<keyword evidence="8" id="KW-0812">Transmembrane</keyword>
<dbReference type="SUPFAM" id="SSF111369">
    <property type="entry name" value="HlyD-like secretion proteins"/>
    <property type="match status" value="1"/>
</dbReference>
<keyword evidence="5" id="KW-0997">Cell inner membrane</keyword>
<comment type="subcellular location">
    <subcellularLocation>
        <location evidence="1">Cell membrane</location>
    </subcellularLocation>
</comment>
<keyword evidence="3" id="KW-0813">Transport</keyword>
<feature type="domain" description="Multidrug resistance protein MdtA-like beta-barrel" evidence="11">
    <location>
        <begin position="230"/>
        <end position="312"/>
    </location>
</feature>
<comment type="similarity">
    <text evidence="2">Belongs to the membrane fusion protein (MFP) (TC 8.A.1) family.</text>
</comment>
<dbReference type="Proteomes" id="UP000590740">
    <property type="component" value="Unassembled WGS sequence"/>
</dbReference>
<dbReference type="InterPro" id="IPR058627">
    <property type="entry name" value="MdtA-like_C"/>
</dbReference>
<dbReference type="FunFam" id="2.40.420.20:FF:000001">
    <property type="entry name" value="Efflux RND transporter periplasmic adaptor subunit"/>
    <property type="match status" value="1"/>
</dbReference>
<evidence type="ECO:0000256" key="3">
    <source>
        <dbReference type="ARBA" id="ARBA00022448"/>
    </source>
</evidence>
<evidence type="ECO:0000313" key="13">
    <source>
        <dbReference type="EMBL" id="MBB5031278.1"/>
    </source>
</evidence>
<organism evidence="13 14">
    <name type="scientific">Prosthecobacter vanneervenii</name>
    <dbReference type="NCBI Taxonomy" id="48466"/>
    <lineage>
        <taxon>Bacteria</taxon>
        <taxon>Pseudomonadati</taxon>
        <taxon>Verrucomicrobiota</taxon>
        <taxon>Verrucomicrobiia</taxon>
        <taxon>Verrucomicrobiales</taxon>
        <taxon>Verrucomicrobiaceae</taxon>
        <taxon>Prosthecobacter</taxon>
    </lineage>
</organism>
<dbReference type="Pfam" id="PF25917">
    <property type="entry name" value="BSH_RND"/>
    <property type="match status" value="1"/>
</dbReference>
<evidence type="ECO:0000256" key="1">
    <source>
        <dbReference type="ARBA" id="ARBA00004236"/>
    </source>
</evidence>
<comment type="caution">
    <text evidence="13">The sequence shown here is derived from an EMBL/GenBank/DDBJ whole genome shotgun (WGS) entry which is preliminary data.</text>
</comment>
<dbReference type="InterPro" id="IPR058624">
    <property type="entry name" value="MdtA-like_HH"/>
</dbReference>
<dbReference type="Gene3D" id="2.40.30.170">
    <property type="match status" value="1"/>
</dbReference>
<feature type="domain" description="Multidrug resistance protein MdtA-like C-terminal permuted SH3" evidence="12">
    <location>
        <begin position="316"/>
        <end position="378"/>
    </location>
</feature>
<dbReference type="InterPro" id="IPR006143">
    <property type="entry name" value="RND_pump_MFP"/>
</dbReference>
<evidence type="ECO:0000256" key="2">
    <source>
        <dbReference type="ARBA" id="ARBA00009477"/>
    </source>
</evidence>
<evidence type="ECO:0000259" key="11">
    <source>
        <dbReference type="Pfam" id="PF25944"/>
    </source>
</evidence>
<dbReference type="PANTHER" id="PTHR30469">
    <property type="entry name" value="MULTIDRUG RESISTANCE PROTEIN MDTA"/>
    <property type="match status" value="1"/>
</dbReference>
<evidence type="ECO:0000256" key="5">
    <source>
        <dbReference type="ARBA" id="ARBA00022519"/>
    </source>
</evidence>
<dbReference type="Pfam" id="PF25944">
    <property type="entry name" value="Beta-barrel_RND"/>
    <property type="match status" value="1"/>
</dbReference>
<feature type="transmembrane region" description="Helical" evidence="8">
    <location>
        <begin position="17"/>
        <end position="35"/>
    </location>
</feature>
<dbReference type="EMBL" id="JACHIG010000001">
    <property type="protein sequence ID" value="MBB5031278.1"/>
    <property type="molecule type" value="Genomic_DNA"/>
</dbReference>
<evidence type="ECO:0000256" key="7">
    <source>
        <dbReference type="SAM" id="MobiDB-lite"/>
    </source>
</evidence>
<accession>A0A7W8DIP1</accession>
<dbReference type="Gene3D" id="2.40.420.20">
    <property type="match status" value="1"/>
</dbReference>
<evidence type="ECO:0000259" key="10">
    <source>
        <dbReference type="Pfam" id="PF25917"/>
    </source>
</evidence>
<feature type="domain" description="Multidrug resistance protein MdtA-like alpha-helical hairpin" evidence="9">
    <location>
        <begin position="123"/>
        <end position="192"/>
    </location>
</feature>
<proteinExistence type="inferred from homology"/>
<dbReference type="GO" id="GO:1990281">
    <property type="term" value="C:efflux pump complex"/>
    <property type="evidence" value="ECO:0007669"/>
    <property type="project" value="TreeGrafter"/>
</dbReference>
<dbReference type="NCBIfam" id="NF008589">
    <property type="entry name" value="PRK11556.1"/>
    <property type="match status" value="1"/>
</dbReference>
<evidence type="ECO:0000256" key="8">
    <source>
        <dbReference type="SAM" id="Phobius"/>
    </source>
</evidence>
<feature type="region of interest" description="Disordered" evidence="7">
    <location>
        <begin position="391"/>
        <end position="420"/>
    </location>
</feature>
<dbReference type="Pfam" id="PF25967">
    <property type="entry name" value="RND-MFP_C"/>
    <property type="match status" value="1"/>
</dbReference>
<dbReference type="GO" id="GO:0030313">
    <property type="term" value="C:cell envelope"/>
    <property type="evidence" value="ECO:0007669"/>
    <property type="project" value="UniProtKB-SubCell"/>
</dbReference>
<keyword evidence="6 8" id="KW-0472">Membrane</keyword>
<dbReference type="Gene3D" id="2.40.50.100">
    <property type="match status" value="1"/>
</dbReference>
<keyword evidence="8" id="KW-1133">Transmembrane helix</keyword>
<evidence type="ECO:0000256" key="4">
    <source>
        <dbReference type="ARBA" id="ARBA00022475"/>
    </source>
</evidence>
<dbReference type="RefSeq" id="WP_184338209.1">
    <property type="nucleotide sequence ID" value="NZ_JACHIG010000001.1"/>
</dbReference>
<keyword evidence="14" id="KW-1185">Reference proteome</keyword>
<name>A0A7W8DIP1_9BACT</name>
<keyword evidence="4" id="KW-1003">Cell membrane</keyword>
<dbReference type="InterPro" id="IPR058626">
    <property type="entry name" value="MdtA-like_b-barrel"/>
</dbReference>
<evidence type="ECO:0000259" key="9">
    <source>
        <dbReference type="Pfam" id="PF25876"/>
    </source>
</evidence>
<sequence>MNEPTPSTNPPSAKGRAGCFIIIFLALAGGGWLWMHRPEPAAAGAPGGRGMRGGTAAVTVGEVKQENFDEWVSLAGTVTPLYVVTVRSRVDGQLDKVHFVEGQMVKAGDLLAEIDPRPFQVALDQAKGQLERDEALLANAHKDMDRYTMLLKQDSIARQQVDTQASLVRQYDAALTSDRAAVASAALQLSYTKVTAPLTGRVGLRQVDPGNMIRSTDANGLVIITQMDPIGLICNIPQERVDAVRRRLASGDKVQVEAVDKEMNKLLGRGHLLTTDNQIDLTSGTLKLKAQLPNAESLLFPNQFVIARLLVNTIPNATVAPANAIQRGAKGAYVYVLQEAESTVSMHTVTTGPTQGDRVLITEGLKPGDKVITQGVDRLREGAKVEVIIPGKPPAGRLAKSGDQDKAKGQGKGDKAAMLP</sequence>
<dbReference type="AlphaFoldDB" id="A0A7W8DIP1"/>
<dbReference type="InterPro" id="IPR058625">
    <property type="entry name" value="MdtA-like_BSH"/>
</dbReference>
<dbReference type="PANTHER" id="PTHR30469:SF12">
    <property type="entry name" value="MULTIDRUG RESISTANCE PROTEIN MDTA"/>
    <property type="match status" value="1"/>
</dbReference>